<dbReference type="AlphaFoldDB" id="A0A498JL88"/>
<dbReference type="EMBL" id="RDQH01000332">
    <property type="protein sequence ID" value="RXH95617.1"/>
    <property type="molecule type" value="Genomic_DNA"/>
</dbReference>
<name>A0A498JL88_MALDO</name>
<protein>
    <recommendedName>
        <fullName evidence="3">FAD/NAD(P)-binding domain-containing protein</fullName>
    </recommendedName>
</protein>
<evidence type="ECO:0000313" key="2">
    <source>
        <dbReference type="Proteomes" id="UP000290289"/>
    </source>
</evidence>
<sequence>MNPRWVSVSCGKPILEKLADFSYLFGAQQDVVASLVHDRQTSETSLAGIFAVGDVAAFPLNIRLPPIFLLKGSSRKIWWQFFGDNVGETIEIGNFDPKIATFWIDSGK</sequence>
<dbReference type="Gene3D" id="3.30.390.30">
    <property type="match status" value="1"/>
</dbReference>
<proteinExistence type="predicted"/>
<keyword evidence="2" id="KW-1185">Reference proteome</keyword>
<dbReference type="Proteomes" id="UP000290289">
    <property type="component" value="Chromosome 6"/>
</dbReference>
<dbReference type="STRING" id="3750.A0A498JL88"/>
<accession>A0A498JL88</accession>
<dbReference type="InterPro" id="IPR016156">
    <property type="entry name" value="FAD/NAD-linked_Rdtase_dimer_sf"/>
</dbReference>
<evidence type="ECO:0008006" key="3">
    <source>
        <dbReference type="Google" id="ProtNLM"/>
    </source>
</evidence>
<gene>
    <name evidence="1" type="ORF">DVH24_008117</name>
</gene>
<evidence type="ECO:0000313" key="1">
    <source>
        <dbReference type="EMBL" id="RXH95617.1"/>
    </source>
</evidence>
<comment type="caution">
    <text evidence="1">The sequence shown here is derived from an EMBL/GenBank/DDBJ whole genome shotgun (WGS) entry which is preliminary data.</text>
</comment>
<organism evidence="1 2">
    <name type="scientific">Malus domestica</name>
    <name type="common">Apple</name>
    <name type="synonym">Pyrus malus</name>
    <dbReference type="NCBI Taxonomy" id="3750"/>
    <lineage>
        <taxon>Eukaryota</taxon>
        <taxon>Viridiplantae</taxon>
        <taxon>Streptophyta</taxon>
        <taxon>Embryophyta</taxon>
        <taxon>Tracheophyta</taxon>
        <taxon>Spermatophyta</taxon>
        <taxon>Magnoliopsida</taxon>
        <taxon>eudicotyledons</taxon>
        <taxon>Gunneridae</taxon>
        <taxon>Pentapetalae</taxon>
        <taxon>rosids</taxon>
        <taxon>fabids</taxon>
        <taxon>Rosales</taxon>
        <taxon>Rosaceae</taxon>
        <taxon>Amygdaloideae</taxon>
        <taxon>Maleae</taxon>
        <taxon>Malus</taxon>
    </lineage>
</organism>
<reference evidence="1 2" key="1">
    <citation type="submission" date="2018-10" db="EMBL/GenBank/DDBJ databases">
        <title>A high-quality apple genome assembly.</title>
        <authorList>
            <person name="Hu J."/>
        </authorList>
    </citation>
    <scope>NUCLEOTIDE SEQUENCE [LARGE SCALE GENOMIC DNA]</scope>
    <source>
        <strain evidence="2">cv. HFTH1</strain>
        <tissue evidence="1">Young leaf</tissue>
    </source>
</reference>